<evidence type="ECO:0000313" key="3">
    <source>
        <dbReference type="Proteomes" id="UP001283361"/>
    </source>
</evidence>
<name>A0AAE1CNB1_9GAST</name>
<gene>
    <name evidence="2" type="ORF">RRG08_039390</name>
</gene>
<reference evidence="2" key="1">
    <citation type="journal article" date="2023" name="G3 (Bethesda)">
        <title>A reference genome for the long-term kleptoplast-retaining sea slug Elysia crispata morphotype clarki.</title>
        <authorList>
            <person name="Eastman K.E."/>
            <person name="Pendleton A.L."/>
            <person name="Shaikh M.A."/>
            <person name="Suttiyut T."/>
            <person name="Ogas R."/>
            <person name="Tomko P."/>
            <person name="Gavelis G."/>
            <person name="Widhalm J.R."/>
            <person name="Wisecaver J.H."/>
        </authorList>
    </citation>
    <scope>NUCLEOTIDE SEQUENCE</scope>
    <source>
        <strain evidence="2">ECLA1</strain>
    </source>
</reference>
<dbReference type="Proteomes" id="UP001283361">
    <property type="component" value="Unassembled WGS sequence"/>
</dbReference>
<dbReference type="AlphaFoldDB" id="A0AAE1CNB1"/>
<comment type="caution">
    <text evidence="2">The sequence shown here is derived from an EMBL/GenBank/DDBJ whole genome shotgun (WGS) entry which is preliminary data.</text>
</comment>
<protein>
    <submittedName>
        <fullName evidence="2">Uncharacterized protein</fullName>
    </submittedName>
</protein>
<evidence type="ECO:0000313" key="2">
    <source>
        <dbReference type="EMBL" id="KAK3716595.1"/>
    </source>
</evidence>
<keyword evidence="3" id="KW-1185">Reference proteome</keyword>
<evidence type="ECO:0000256" key="1">
    <source>
        <dbReference type="SAM" id="MobiDB-lite"/>
    </source>
</evidence>
<dbReference type="EMBL" id="JAWDGP010007472">
    <property type="protein sequence ID" value="KAK3716595.1"/>
    <property type="molecule type" value="Genomic_DNA"/>
</dbReference>
<accession>A0AAE1CNB1</accession>
<feature type="region of interest" description="Disordered" evidence="1">
    <location>
        <begin position="27"/>
        <end position="49"/>
    </location>
</feature>
<proteinExistence type="predicted"/>
<organism evidence="2 3">
    <name type="scientific">Elysia crispata</name>
    <name type="common">lettuce slug</name>
    <dbReference type="NCBI Taxonomy" id="231223"/>
    <lineage>
        <taxon>Eukaryota</taxon>
        <taxon>Metazoa</taxon>
        <taxon>Spiralia</taxon>
        <taxon>Lophotrochozoa</taxon>
        <taxon>Mollusca</taxon>
        <taxon>Gastropoda</taxon>
        <taxon>Heterobranchia</taxon>
        <taxon>Euthyneura</taxon>
        <taxon>Panpulmonata</taxon>
        <taxon>Sacoglossa</taxon>
        <taxon>Placobranchoidea</taxon>
        <taxon>Plakobranchidae</taxon>
        <taxon>Elysia</taxon>
    </lineage>
</organism>
<sequence length="157" mass="17056">MVYDAFLKATPTTIMRDIDEKYCTGKAAGHEETAPRSSSQADSTGRDTEQFTSQMQIVTVLANLTSKSFIKSIHPDADQLNCAKATGGEANPHMSEFTHAKCGLNKLVIVLVKSRGAATLATVSEPDETPRAAYSDHYDNGCQRNDVTAMRTLTKKI</sequence>